<feature type="coiled-coil region" evidence="1">
    <location>
        <begin position="20"/>
        <end position="95"/>
    </location>
</feature>
<evidence type="ECO:0000313" key="3">
    <source>
        <dbReference type="Proteomes" id="UP001497392"/>
    </source>
</evidence>
<dbReference type="Proteomes" id="UP001497392">
    <property type="component" value="Unassembled WGS sequence"/>
</dbReference>
<gene>
    <name evidence="2" type="primary">g1785</name>
    <name evidence="2" type="ORF">VP750_LOCUS1525</name>
</gene>
<dbReference type="EMBL" id="CAXHTA020000002">
    <property type="protein sequence ID" value="CAL5219866.1"/>
    <property type="molecule type" value="Genomic_DNA"/>
</dbReference>
<keyword evidence="1" id="KW-0175">Coiled coil</keyword>
<evidence type="ECO:0000256" key="1">
    <source>
        <dbReference type="SAM" id="Coils"/>
    </source>
</evidence>
<keyword evidence="3" id="KW-1185">Reference proteome</keyword>
<protein>
    <submittedName>
        <fullName evidence="2">G1785 protein</fullName>
    </submittedName>
</protein>
<name>A0ABP1FKG0_9CHLO</name>
<comment type="caution">
    <text evidence="2">The sequence shown here is derived from an EMBL/GenBank/DDBJ whole genome shotgun (WGS) entry which is preliminary data.</text>
</comment>
<organism evidence="2 3">
    <name type="scientific">Coccomyxa viridis</name>
    <dbReference type="NCBI Taxonomy" id="1274662"/>
    <lineage>
        <taxon>Eukaryota</taxon>
        <taxon>Viridiplantae</taxon>
        <taxon>Chlorophyta</taxon>
        <taxon>core chlorophytes</taxon>
        <taxon>Trebouxiophyceae</taxon>
        <taxon>Trebouxiophyceae incertae sedis</taxon>
        <taxon>Coccomyxaceae</taxon>
        <taxon>Coccomyxa</taxon>
    </lineage>
</organism>
<reference evidence="2 3" key="1">
    <citation type="submission" date="2024-06" db="EMBL/GenBank/DDBJ databases">
        <authorList>
            <person name="Kraege A."/>
            <person name="Thomma B."/>
        </authorList>
    </citation>
    <scope>NUCLEOTIDE SEQUENCE [LARGE SCALE GENOMIC DNA]</scope>
</reference>
<accession>A0ABP1FKG0</accession>
<proteinExistence type="predicted"/>
<sequence>MDSPYLDALDTSIIDLTAVVKATEKECDSAQAAINAAERASTNAPHDSMLRWILDDAKEAKAKWVQQHKSFAEQLKELKQDRQSAEAKLKGQDMVMRFASAHSDRAGLSKEILGTVVVTSSSELQINRGERLEEALLDPQRREGLTALLQKGYADAVMDEAPVFALTSFNATVFLKRSSNVTDNRVWAAEPIWVDQPGTPARAAWANGLLEAESLSSLKQRLSRTLVPPSEHQAQGSGSLPLELSAVSKVSTEPSVASPYPVGLARKRKVAEEPQASLSEGVSQLSAASAATAAPPALKRQRFDLGHANEPTAPAHPMSRSTEEFRIAAAAQQASYTAATGSKAEDVLLLSDLGLTDELLVANPYGYTLKGLWKGAPAAVKIFDH</sequence>
<evidence type="ECO:0000313" key="2">
    <source>
        <dbReference type="EMBL" id="CAL5219866.1"/>
    </source>
</evidence>